<dbReference type="Proteomes" id="UP001054945">
    <property type="component" value="Unassembled WGS sequence"/>
</dbReference>
<evidence type="ECO:0000313" key="2">
    <source>
        <dbReference type="Proteomes" id="UP001054945"/>
    </source>
</evidence>
<proteinExistence type="predicted"/>
<organism evidence="1 2">
    <name type="scientific">Caerostris extrusa</name>
    <name type="common">Bark spider</name>
    <name type="synonym">Caerostris bankana</name>
    <dbReference type="NCBI Taxonomy" id="172846"/>
    <lineage>
        <taxon>Eukaryota</taxon>
        <taxon>Metazoa</taxon>
        <taxon>Ecdysozoa</taxon>
        <taxon>Arthropoda</taxon>
        <taxon>Chelicerata</taxon>
        <taxon>Arachnida</taxon>
        <taxon>Araneae</taxon>
        <taxon>Araneomorphae</taxon>
        <taxon>Entelegynae</taxon>
        <taxon>Araneoidea</taxon>
        <taxon>Araneidae</taxon>
        <taxon>Caerostris</taxon>
    </lineage>
</organism>
<dbReference type="AlphaFoldDB" id="A0AAV4M8K4"/>
<accession>A0AAV4M8K4</accession>
<comment type="caution">
    <text evidence="1">The sequence shown here is derived from an EMBL/GenBank/DDBJ whole genome shotgun (WGS) entry which is preliminary data.</text>
</comment>
<protein>
    <submittedName>
        <fullName evidence="1">Uncharacterized protein</fullName>
    </submittedName>
</protein>
<sequence>MALKYKPPLNMKREEPTLKRTVWVRERRVVIGCPLLCFLCSGPSVLRPNSILFHSPSLELFVQREFTVPSSHPPMKQPLEQ</sequence>
<gene>
    <name evidence="1" type="ORF">CEXT_124271</name>
</gene>
<dbReference type="EMBL" id="BPLR01019525">
    <property type="protein sequence ID" value="GIX68782.1"/>
    <property type="molecule type" value="Genomic_DNA"/>
</dbReference>
<name>A0AAV4M8K4_CAEEX</name>
<keyword evidence="2" id="KW-1185">Reference proteome</keyword>
<reference evidence="1 2" key="1">
    <citation type="submission" date="2021-06" db="EMBL/GenBank/DDBJ databases">
        <title>Caerostris extrusa draft genome.</title>
        <authorList>
            <person name="Kono N."/>
            <person name="Arakawa K."/>
        </authorList>
    </citation>
    <scope>NUCLEOTIDE SEQUENCE [LARGE SCALE GENOMIC DNA]</scope>
</reference>
<evidence type="ECO:0000313" key="1">
    <source>
        <dbReference type="EMBL" id="GIX68782.1"/>
    </source>
</evidence>